<dbReference type="InterPro" id="IPR000120">
    <property type="entry name" value="Amidase"/>
</dbReference>
<dbReference type="Proteomes" id="UP001556220">
    <property type="component" value="Unassembled WGS sequence"/>
</dbReference>
<reference evidence="3 4" key="1">
    <citation type="submission" date="2024-06" db="EMBL/GenBank/DDBJ databases">
        <authorList>
            <person name="Woo H."/>
        </authorList>
    </citation>
    <scope>NUCLEOTIDE SEQUENCE [LARGE SCALE GENOMIC DNA]</scope>
    <source>
        <strain evidence="3 4">Si-c</strain>
    </source>
</reference>
<proteinExistence type="inferred from homology"/>
<dbReference type="InterPro" id="IPR036928">
    <property type="entry name" value="AS_sf"/>
</dbReference>
<dbReference type="Gene3D" id="3.90.1300.10">
    <property type="entry name" value="Amidase signature (AS) domain"/>
    <property type="match status" value="1"/>
</dbReference>
<organism evidence="3 4">
    <name type="scientific">Rhodanobacter lycopersici</name>
    <dbReference type="NCBI Taxonomy" id="3162487"/>
    <lineage>
        <taxon>Bacteria</taxon>
        <taxon>Pseudomonadati</taxon>
        <taxon>Pseudomonadota</taxon>
        <taxon>Gammaproteobacteria</taxon>
        <taxon>Lysobacterales</taxon>
        <taxon>Rhodanobacteraceae</taxon>
        <taxon>Rhodanobacter</taxon>
    </lineage>
</organism>
<keyword evidence="4" id="KW-1185">Reference proteome</keyword>
<evidence type="ECO:0000256" key="1">
    <source>
        <dbReference type="ARBA" id="ARBA00009199"/>
    </source>
</evidence>
<comment type="similarity">
    <text evidence="1">Belongs to the amidase family.</text>
</comment>
<evidence type="ECO:0000313" key="4">
    <source>
        <dbReference type="Proteomes" id="UP001556220"/>
    </source>
</evidence>
<accession>A0ABV3QJU9</accession>
<comment type="caution">
    <text evidence="3">The sequence shown here is derived from an EMBL/GenBank/DDBJ whole genome shotgun (WGS) entry which is preliminary data.</text>
</comment>
<dbReference type="Pfam" id="PF01425">
    <property type="entry name" value="Amidase"/>
    <property type="match status" value="1"/>
</dbReference>
<sequence length="475" mass="50075">MKLSEYAAHDATGLMELVKRGETSPAELQQCAMQAIAQLNPSLNFMSGPAAVGEHGSGPFAGLPFLFKESHGCKGQPMMQGSRLTADLSASADSEFVARLKRAGVAPLGATTAPEFGLYCSTESTLHGATRNPWNLGHSVGGSSGGSSAVVAAGVVPVASSSDSGGSIRGPAHCTGTFGLKPSRARNLLDGKTDGGLFPFISYHVTTRSVRDSAAFLDVLQGASLGSRYSVARPDRPFPQEVGADPGKLRIGILRSSPLLTRLHPDCQTAIDMAGKLCADLGHSVEEGSPDLDWKVLMGAFLPAMMSVLPHSIAALESLTGRTAGVDTLEPMTLRALDYARTLTVPDLFKADAVFQIARQAVDRFFLDFDAWITPAGVSPAPRIGEFDPAASKEGVIEYAHRTFADYAAFTPLLNVTGHPAASVPLHHGAVSDLPVGVQIVTRLGDEATLLRLASQWEAAMPWRNRHPSHSIFKG</sequence>
<feature type="domain" description="Amidase" evidence="2">
    <location>
        <begin position="54"/>
        <end position="451"/>
    </location>
</feature>
<dbReference type="InterPro" id="IPR023631">
    <property type="entry name" value="Amidase_dom"/>
</dbReference>
<dbReference type="PANTHER" id="PTHR11895">
    <property type="entry name" value="TRANSAMIDASE"/>
    <property type="match status" value="1"/>
</dbReference>
<evidence type="ECO:0000313" key="3">
    <source>
        <dbReference type="EMBL" id="MEW9573814.1"/>
    </source>
</evidence>
<dbReference type="SUPFAM" id="SSF75304">
    <property type="entry name" value="Amidase signature (AS) enzymes"/>
    <property type="match status" value="1"/>
</dbReference>
<gene>
    <name evidence="3" type="ORF">ABQJ54_18835</name>
</gene>
<protein>
    <submittedName>
        <fullName evidence="3">Amidase</fullName>
    </submittedName>
</protein>
<name>A0ABV3QJU9_9GAMM</name>
<dbReference type="PANTHER" id="PTHR11895:SF7">
    <property type="entry name" value="GLUTAMYL-TRNA(GLN) AMIDOTRANSFERASE SUBUNIT A, MITOCHONDRIAL"/>
    <property type="match status" value="1"/>
</dbReference>
<evidence type="ECO:0000259" key="2">
    <source>
        <dbReference type="Pfam" id="PF01425"/>
    </source>
</evidence>
<dbReference type="RefSeq" id="WP_367855868.1">
    <property type="nucleotide sequence ID" value="NZ_JBFOHK010000006.1"/>
</dbReference>
<dbReference type="EMBL" id="JBFOHK010000006">
    <property type="protein sequence ID" value="MEW9573814.1"/>
    <property type="molecule type" value="Genomic_DNA"/>
</dbReference>